<evidence type="ECO:0000313" key="2">
    <source>
        <dbReference type="EMBL" id="CAK8697783.1"/>
    </source>
</evidence>
<evidence type="ECO:0000313" key="3">
    <source>
        <dbReference type="Proteomes" id="UP001642483"/>
    </source>
</evidence>
<reference evidence="2 3" key="1">
    <citation type="submission" date="2024-02" db="EMBL/GenBank/DDBJ databases">
        <authorList>
            <person name="Daric V."/>
            <person name="Darras S."/>
        </authorList>
    </citation>
    <scope>NUCLEOTIDE SEQUENCE [LARGE SCALE GENOMIC DNA]</scope>
</reference>
<sequence length="368" mass="42005">MLSQKETAICVKCRKGYRTGDSLCHVGAYFCESDSTTHPLDTIIGHALKLDCETLVATLQKNKENGHITYIHTSCRTFLRNHARSKKRPASSTKQSSSKRVSTRSDQQSFDFKKQCFYCGYSCMFDERHPDRNKFEEVRTKSSGIYYVTLALCQSRDDELAKTVQARLLSAHDLVAAEARYHVPCRTRFENPAQYSTPGRPTSTEKMTLFNAACKKMEDDMDLYTVAEFHSMMQELGDDVYSLKMTQIKIIEKYGNSLRFVERNGKSKIILLDRVSGIIGEKWYEERDSNVSQETERIVKTAAKLIKDAIKNHEHESSTYPSVEDILGTENPHVPELLKVFMNELVMAPVKQVTSSQATQYSHVIVKF</sequence>
<keyword evidence="3" id="KW-1185">Reference proteome</keyword>
<feature type="region of interest" description="Disordered" evidence="1">
    <location>
        <begin position="81"/>
        <end position="106"/>
    </location>
</feature>
<comment type="caution">
    <text evidence="2">The sequence shown here is derived from an EMBL/GenBank/DDBJ whole genome shotgun (WGS) entry which is preliminary data.</text>
</comment>
<dbReference type="EMBL" id="CAWYQH010000174">
    <property type="protein sequence ID" value="CAK8697783.1"/>
    <property type="molecule type" value="Genomic_DNA"/>
</dbReference>
<evidence type="ECO:0000256" key="1">
    <source>
        <dbReference type="SAM" id="MobiDB-lite"/>
    </source>
</evidence>
<dbReference type="Proteomes" id="UP001642483">
    <property type="component" value="Unassembled WGS sequence"/>
</dbReference>
<protein>
    <submittedName>
        <fullName evidence="2">Uncharacterized protein</fullName>
    </submittedName>
</protein>
<gene>
    <name evidence="2" type="ORF">CVLEPA_LOCUS31286</name>
</gene>
<feature type="compositionally biased region" description="Low complexity" evidence="1">
    <location>
        <begin position="91"/>
        <end position="100"/>
    </location>
</feature>
<accession>A0ABP0H2J9</accession>
<organism evidence="2 3">
    <name type="scientific">Clavelina lepadiformis</name>
    <name type="common">Light-bulb sea squirt</name>
    <name type="synonym">Ascidia lepadiformis</name>
    <dbReference type="NCBI Taxonomy" id="159417"/>
    <lineage>
        <taxon>Eukaryota</taxon>
        <taxon>Metazoa</taxon>
        <taxon>Chordata</taxon>
        <taxon>Tunicata</taxon>
        <taxon>Ascidiacea</taxon>
        <taxon>Aplousobranchia</taxon>
        <taxon>Clavelinidae</taxon>
        <taxon>Clavelina</taxon>
    </lineage>
</organism>
<name>A0ABP0H2J9_CLALP</name>
<proteinExistence type="predicted"/>